<dbReference type="NCBIfam" id="NF038039">
    <property type="entry name" value="WGxxGxxG-CTERM"/>
    <property type="match status" value="1"/>
</dbReference>
<evidence type="ECO:0008006" key="4">
    <source>
        <dbReference type="Google" id="ProtNLM"/>
    </source>
</evidence>
<evidence type="ECO:0000313" key="3">
    <source>
        <dbReference type="Proteomes" id="UP000032633"/>
    </source>
</evidence>
<dbReference type="Proteomes" id="UP000032633">
    <property type="component" value="Chromosome"/>
</dbReference>
<feature type="chain" id="PRO_5039273502" description="MYXO-CTERM domain-containing protein" evidence="1">
    <location>
        <begin position="17"/>
        <end position="83"/>
    </location>
</feature>
<name>A0A0D5NSM9_9BACL</name>
<keyword evidence="3" id="KW-1185">Reference proteome</keyword>
<evidence type="ECO:0000256" key="1">
    <source>
        <dbReference type="SAM" id="SignalP"/>
    </source>
</evidence>
<dbReference type="HOGENOM" id="CLU_163206_3_0_9"/>
<gene>
    <name evidence="2" type="ORF">VN24_25030</name>
</gene>
<keyword evidence="1" id="KW-0732">Signal</keyword>
<evidence type="ECO:0000313" key="2">
    <source>
        <dbReference type="EMBL" id="AJY78017.1"/>
    </source>
</evidence>
<accession>A0A0D5NSM9</accession>
<dbReference type="KEGG" id="pbj:VN24_25030"/>
<dbReference type="EMBL" id="CP011058">
    <property type="protein sequence ID" value="AJY78017.1"/>
    <property type="molecule type" value="Genomic_DNA"/>
</dbReference>
<dbReference type="NCBIfam" id="NF041742">
    <property type="entry name" value="WGxxGxxG_fam"/>
    <property type="match status" value="1"/>
</dbReference>
<protein>
    <recommendedName>
        <fullName evidence="4">MYXO-CTERM domain-containing protein</fullName>
    </recommendedName>
</protein>
<reference evidence="3" key="2">
    <citation type="submission" date="2015-03" db="EMBL/GenBank/DDBJ databases">
        <title>Genome sequence of Paenibacillus beijingensis strain DSM 24997T.</title>
        <authorList>
            <person name="Kwak Y."/>
            <person name="Shin J.-H."/>
        </authorList>
    </citation>
    <scope>NUCLEOTIDE SEQUENCE [LARGE SCALE GENOMIC DNA]</scope>
    <source>
        <strain evidence="3">DSM 24997</strain>
    </source>
</reference>
<reference evidence="2 3" key="1">
    <citation type="journal article" date="2015" name="J. Biotechnol.">
        <title>Complete genome sequence of Paenibacillus beijingensis 7188(T) (=DSM 24997(T)), a novel rhizobacterium from jujube garden soil.</title>
        <authorList>
            <person name="Kwak Y."/>
            <person name="Shin J.H."/>
        </authorList>
    </citation>
    <scope>NUCLEOTIDE SEQUENCE [LARGE SCALE GENOMIC DNA]</scope>
    <source>
        <strain evidence="2 3">DSM 24997</strain>
    </source>
</reference>
<feature type="signal peptide" evidence="1">
    <location>
        <begin position="1"/>
        <end position="16"/>
    </location>
</feature>
<proteinExistence type="predicted"/>
<sequence>MMITCLALVLSIPAFANGSANSEVAANYDTTRMGNTVNNNGTNWDRNNYRAAATDDNDIDWGWLGLIGLAGLAGLRNRDRERT</sequence>
<dbReference type="PATRIC" id="fig|1126833.4.peg.5501"/>
<dbReference type="AlphaFoldDB" id="A0A0D5NSM9"/>
<organism evidence="2 3">
    <name type="scientific">Paenibacillus beijingensis</name>
    <dbReference type="NCBI Taxonomy" id="1126833"/>
    <lineage>
        <taxon>Bacteria</taxon>
        <taxon>Bacillati</taxon>
        <taxon>Bacillota</taxon>
        <taxon>Bacilli</taxon>
        <taxon>Bacillales</taxon>
        <taxon>Paenibacillaceae</taxon>
        <taxon>Paenibacillus</taxon>
    </lineage>
</organism>